<evidence type="ECO:0000256" key="2">
    <source>
        <dbReference type="SAM" id="Phobius"/>
    </source>
</evidence>
<comment type="caution">
    <text evidence="4">The sequence shown here is derived from an EMBL/GenBank/DDBJ whole genome shotgun (WGS) entry which is preliminary data.</text>
</comment>
<feature type="domain" description="WIT1/2 N-terminal helical bundle" evidence="3">
    <location>
        <begin position="29"/>
        <end position="161"/>
    </location>
</feature>
<reference evidence="4" key="2">
    <citation type="submission" date="2023-04" db="EMBL/GenBank/DDBJ databases">
        <authorList>
            <person name="Bruccoleri R.E."/>
            <person name="Oakeley E.J."/>
            <person name="Faust A.-M."/>
            <person name="Dessus-Babus S."/>
            <person name="Altorfer M."/>
            <person name="Burckhardt D."/>
            <person name="Oertli M."/>
            <person name="Naumann U."/>
            <person name="Petersen F."/>
            <person name="Wong J."/>
        </authorList>
    </citation>
    <scope>NUCLEOTIDE SEQUENCE</scope>
    <source>
        <strain evidence="4">GSM-AAB239-AS_SAM_17_03QT</strain>
        <tissue evidence="4">Leaf</tissue>
    </source>
</reference>
<protein>
    <submittedName>
        <fullName evidence="4">WPP domain-interacting tail-anchored protein 1-like</fullName>
    </submittedName>
</protein>
<evidence type="ECO:0000313" key="4">
    <source>
        <dbReference type="EMBL" id="KAJ6839080.1"/>
    </source>
</evidence>
<keyword evidence="2" id="KW-0812">Transmembrane</keyword>
<feature type="transmembrane region" description="Helical" evidence="2">
    <location>
        <begin position="659"/>
        <end position="677"/>
    </location>
</feature>
<feature type="coiled-coil region" evidence="1">
    <location>
        <begin position="118"/>
        <end position="152"/>
    </location>
</feature>
<dbReference type="InterPro" id="IPR058610">
    <property type="entry name" value="WIT1_2_N"/>
</dbReference>
<reference evidence="4" key="1">
    <citation type="journal article" date="2023" name="GigaByte">
        <title>Genome assembly of the bearded iris, Iris pallida Lam.</title>
        <authorList>
            <person name="Bruccoleri R.E."/>
            <person name="Oakeley E.J."/>
            <person name="Faust A.M.E."/>
            <person name="Altorfer M."/>
            <person name="Dessus-Babus S."/>
            <person name="Burckhardt D."/>
            <person name="Oertli M."/>
            <person name="Naumann U."/>
            <person name="Petersen F."/>
            <person name="Wong J."/>
        </authorList>
    </citation>
    <scope>NUCLEOTIDE SEQUENCE</scope>
    <source>
        <strain evidence="4">GSM-AAB239-AS_SAM_17_03QT</strain>
    </source>
</reference>
<keyword evidence="1" id="KW-0175">Coiled coil</keyword>
<dbReference type="AlphaFoldDB" id="A0AAX6HDC6"/>
<keyword evidence="2" id="KW-1133">Transmembrane helix</keyword>
<feature type="coiled-coil region" evidence="1">
    <location>
        <begin position="434"/>
        <end position="517"/>
    </location>
</feature>
<evidence type="ECO:0000259" key="3">
    <source>
        <dbReference type="Pfam" id="PF26581"/>
    </source>
</evidence>
<organism evidence="4 5">
    <name type="scientific">Iris pallida</name>
    <name type="common">Sweet iris</name>
    <dbReference type="NCBI Taxonomy" id="29817"/>
    <lineage>
        <taxon>Eukaryota</taxon>
        <taxon>Viridiplantae</taxon>
        <taxon>Streptophyta</taxon>
        <taxon>Embryophyta</taxon>
        <taxon>Tracheophyta</taxon>
        <taxon>Spermatophyta</taxon>
        <taxon>Magnoliopsida</taxon>
        <taxon>Liliopsida</taxon>
        <taxon>Asparagales</taxon>
        <taxon>Iridaceae</taxon>
        <taxon>Iridoideae</taxon>
        <taxon>Irideae</taxon>
        <taxon>Iris</taxon>
    </lineage>
</organism>
<dbReference type="PANTHER" id="PTHR35705:SF1">
    <property type="entry name" value="WPP DOMAIN-INTERACTING TAIL-ANCHORED PROTEIN 1"/>
    <property type="match status" value="1"/>
</dbReference>
<dbReference type="PANTHER" id="PTHR35705">
    <property type="entry name" value="WPP DOMAIN-INTERACTING TAIL-ANCHORED PROTEIN 1"/>
    <property type="match status" value="1"/>
</dbReference>
<dbReference type="Proteomes" id="UP001140949">
    <property type="component" value="Unassembled WGS sequence"/>
</dbReference>
<accession>A0AAX6HDC6</accession>
<dbReference type="Pfam" id="PF26581">
    <property type="entry name" value="WIT1_2_N"/>
    <property type="match status" value="1"/>
</dbReference>
<proteinExistence type="predicted"/>
<gene>
    <name evidence="4" type="ORF">M6B38_316405</name>
</gene>
<evidence type="ECO:0000256" key="1">
    <source>
        <dbReference type="SAM" id="Coils"/>
    </source>
</evidence>
<sequence length="683" mass="77241">MDEIYAVSYLREDASPIGESTSGGGTPWGVLTRMELDVAYSSEKASNLEMLLMQIEDRACNYDALILEKEDISNESVQQVFEFDILSGILNSEVKELDSFIGSLRMNIADVGENLSESVQAEELLAEIKEKLHDAEDSLEQSQDLVADIRTRSAKYERDLAFGTVADVETDSNQFTPSNAKWKQQNVEQQRHCLQMLEKSLARELDLDKKLSDSRSTEEDLKLKLRYAEQEIYNLEDSMETILERMFESENAAELLLGISRELRGKLQMVQFHLDSSLHQESEMRSKLEERTKKPYERSLTYDGLPVLQANSLKTDLQEAQDTYNLSSSEILSLKEKVCTLEQQLRESDAQLQLREVSAKANEGQHSTSQTERSEMENVICNLKEEVLRLESRVESAETKCTLLTKTNLDLNEQLGLLENNGTTKKANFLEWKLKESDTQLEHARASVEAIEEQQGMLYSALNDMEHLIADLKGKVSKAESRAENAESKCALLTETNLELNEEMGFLRSRLECLEASLNQADDSKMANAKDIGIRTKYIADLVMKLALERERLHLQIRVLAEKNKILAKKCLKTKDHDPVNTSHKETENEKKFNIHKSPEDMLRETSTTNFLVEDSTTTTVPASERSIEKNISSEGSAAAVSSSEAVRTIEATQLNSKSLVITVLVFLLSVLAIYLFQVESRN</sequence>
<dbReference type="SUPFAM" id="SSF57997">
    <property type="entry name" value="Tropomyosin"/>
    <property type="match status" value="1"/>
</dbReference>
<evidence type="ECO:0000313" key="5">
    <source>
        <dbReference type="Proteomes" id="UP001140949"/>
    </source>
</evidence>
<keyword evidence="2" id="KW-0472">Membrane</keyword>
<dbReference type="EMBL" id="JANAVB010010199">
    <property type="protein sequence ID" value="KAJ6839080.1"/>
    <property type="molecule type" value="Genomic_DNA"/>
</dbReference>
<keyword evidence="5" id="KW-1185">Reference proteome</keyword>
<dbReference type="InterPro" id="IPR039976">
    <property type="entry name" value="WIT1/WIT2"/>
</dbReference>
<name>A0AAX6HDC6_IRIPA</name>